<gene>
    <name evidence="1" type="ORF">PSON_ATCC_30995.1.T0560203</name>
</gene>
<protein>
    <submittedName>
        <fullName evidence="1">Uncharacterized protein</fullName>
    </submittedName>
</protein>
<organism evidence="1 2">
    <name type="scientific">Paramecium sonneborni</name>
    <dbReference type="NCBI Taxonomy" id="65129"/>
    <lineage>
        <taxon>Eukaryota</taxon>
        <taxon>Sar</taxon>
        <taxon>Alveolata</taxon>
        <taxon>Ciliophora</taxon>
        <taxon>Intramacronucleata</taxon>
        <taxon>Oligohymenophorea</taxon>
        <taxon>Peniculida</taxon>
        <taxon>Parameciidae</taxon>
        <taxon>Paramecium</taxon>
    </lineage>
</organism>
<accession>A0A8S1NMP4</accession>
<dbReference type="AlphaFoldDB" id="A0A8S1NMP4"/>
<evidence type="ECO:0000313" key="2">
    <source>
        <dbReference type="Proteomes" id="UP000692954"/>
    </source>
</evidence>
<dbReference type="EMBL" id="CAJJDN010000056">
    <property type="protein sequence ID" value="CAD8090813.1"/>
    <property type="molecule type" value="Genomic_DNA"/>
</dbReference>
<name>A0A8S1NMP4_9CILI</name>
<evidence type="ECO:0000313" key="1">
    <source>
        <dbReference type="EMBL" id="CAD8090813.1"/>
    </source>
</evidence>
<dbReference type="Proteomes" id="UP000692954">
    <property type="component" value="Unassembled WGS sequence"/>
</dbReference>
<keyword evidence="2" id="KW-1185">Reference proteome</keyword>
<dbReference type="OrthoDB" id="297043at2759"/>
<sequence>MSKRPPIPKFTDFEQTPTKCISLFEEISHQIGKMNLSIEIEKQCIQILQSLKIPNSSQYAQAVIHCAMKQLNLEPFICNQKIQYLSSVIETQLKNNLVNLCKRLKMDNRATKACQIMLNTIIKLVNKLPKQIQNALAIKLTSDIIYRQYGGIKLVIISKHAQISDDQLKSCFNRIKPFNKTILENYFNYFSLRKQQ</sequence>
<reference evidence="1" key="1">
    <citation type="submission" date="2021-01" db="EMBL/GenBank/DDBJ databases">
        <authorList>
            <consortium name="Genoscope - CEA"/>
            <person name="William W."/>
        </authorList>
    </citation>
    <scope>NUCLEOTIDE SEQUENCE</scope>
</reference>
<comment type="caution">
    <text evidence="1">The sequence shown here is derived from an EMBL/GenBank/DDBJ whole genome shotgun (WGS) entry which is preliminary data.</text>
</comment>
<proteinExistence type="predicted"/>